<sequence length="234" mass="24316">MIGVSAYAERARWAAWDMPASVVPQRYLDKVLAAGGTPVVLPALPGVDGVLSRLDGLLLVGGGDVDPARYGAVPHRASGPVNAVRDAAELALLREALALRLPILGICRGLQLMNVALGGTLHQHVPDVVGHEGHAGGDGVFVRHDVHLHPRCVLARALNRTTLDVPSLHHQAIDRLGGGLTACAWSDDGLIEAAELDGHPFTVGVQWHPEADAEVAVFSALVAAAAVPAPVVVV</sequence>
<comment type="caution">
    <text evidence="1">The sequence shown here is derived from an EMBL/GenBank/DDBJ whole genome shotgun (WGS) entry which is preliminary data.</text>
</comment>
<dbReference type="EMBL" id="BSTJ01000007">
    <property type="protein sequence ID" value="GLY77382.1"/>
    <property type="molecule type" value="Genomic_DNA"/>
</dbReference>
<proteinExistence type="predicted"/>
<dbReference type="Pfam" id="PF07722">
    <property type="entry name" value="Peptidase_C26"/>
    <property type="match status" value="1"/>
</dbReference>
<dbReference type="Gene3D" id="3.40.50.880">
    <property type="match status" value="1"/>
</dbReference>
<dbReference type="InterPro" id="IPR011697">
    <property type="entry name" value="Peptidase_C26"/>
</dbReference>
<dbReference type="InterPro" id="IPR044668">
    <property type="entry name" value="PuuD-like"/>
</dbReference>
<dbReference type="AlphaFoldDB" id="A0A9W6RNR3"/>
<reference evidence="1" key="1">
    <citation type="submission" date="2023-03" db="EMBL/GenBank/DDBJ databases">
        <title>Actinoallomurus iriomotensis NBRC 103681.</title>
        <authorList>
            <person name="Ichikawa N."/>
            <person name="Sato H."/>
            <person name="Tonouchi N."/>
        </authorList>
    </citation>
    <scope>NUCLEOTIDE SEQUENCE</scope>
    <source>
        <strain evidence="1">NBRC 103681</strain>
    </source>
</reference>
<dbReference type="PANTHER" id="PTHR43235">
    <property type="entry name" value="GLUTAMINE AMIDOTRANSFERASE PB2B2.05-RELATED"/>
    <property type="match status" value="1"/>
</dbReference>
<evidence type="ECO:0008006" key="3">
    <source>
        <dbReference type="Google" id="ProtNLM"/>
    </source>
</evidence>
<dbReference type="GO" id="GO:0033969">
    <property type="term" value="F:gamma-glutamyl-gamma-aminobutyrate hydrolase activity"/>
    <property type="evidence" value="ECO:0007669"/>
    <property type="project" value="TreeGrafter"/>
</dbReference>
<dbReference type="InterPro" id="IPR029062">
    <property type="entry name" value="Class_I_gatase-like"/>
</dbReference>
<dbReference type="GO" id="GO:0005829">
    <property type="term" value="C:cytosol"/>
    <property type="evidence" value="ECO:0007669"/>
    <property type="project" value="TreeGrafter"/>
</dbReference>
<gene>
    <name evidence="1" type="ORF">Airi01_056490</name>
</gene>
<dbReference type="Proteomes" id="UP001165135">
    <property type="component" value="Unassembled WGS sequence"/>
</dbReference>
<evidence type="ECO:0000313" key="2">
    <source>
        <dbReference type="Proteomes" id="UP001165135"/>
    </source>
</evidence>
<dbReference type="PANTHER" id="PTHR43235:SF1">
    <property type="entry name" value="GLUTAMINE AMIDOTRANSFERASE PB2B2.05-RELATED"/>
    <property type="match status" value="1"/>
</dbReference>
<name>A0A9W6RNR3_9ACTN</name>
<accession>A0A9W6RNR3</accession>
<dbReference type="SUPFAM" id="SSF52317">
    <property type="entry name" value="Class I glutamine amidotransferase-like"/>
    <property type="match status" value="1"/>
</dbReference>
<evidence type="ECO:0000313" key="1">
    <source>
        <dbReference type="EMBL" id="GLY77382.1"/>
    </source>
</evidence>
<dbReference type="PROSITE" id="PS51273">
    <property type="entry name" value="GATASE_TYPE_1"/>
    <property type="match status" value="1"/>
</dbReference>
<dbReference type="GO" id="GO:0006598">
    <property type="term" value="P:polyamine catabolic process"/>
    <property type="evidence" value="ECO:0007669"/>
    <property type="project" value="TreeGrafter"/>
</dbReference>
<protein>
    <recommendedName>
        <fullName evidence="3">Glutamine amidotransferase</fullName>
    </recommendedName>
</protein>
<organism evidence="1 2">
    <name type="scientific">Actinoallomurus iriomotensis</name>
    <dbReference type="NCBI Taxonomy" id="478107"/>
    <lineage>
        <taxon>Bacteria</taxon>
        <taxon>Bacillati</taxon>
        <taxon>Actinomycetota</taxon>
        <taxon>Actinomycetes</taxon>
        <taxon>Streptosporangiales</taxon>
        <taxon>Thermomonosporaceae</taxon>
        <taxon>Actinoallomurus</taxon>
    </lineage>
</organism>